<proteinExistence type="predicted"/>
<gene>
    <name evidence="1" type="ORF">PY092_01145</name>
</gene>
<reference evidence="1 2" key="1">
    <citation type="submission" date="2023-03" db="EMBL/GenBank/DDBJ databases">
        <title>Muricauda XX sp. nov. and Muricauda XXX sp. nov., two novel species isolated from Okinawa Trough.</title>
        <authorList>
            <person name="Cao W."/>
            <person name="Deng X."/>
        </authorList>
    </citation>
    <scope>NUCLEOTIDE SEQUENCE [LARGE SCALE GENOMIC DNA]</scope>
    <source>
        <strain evidence="1 2">334s03</strain>
    </source>
</reference>
<sequence>MKRLKNLLFVMLLTPLGWNCQKEEAHNLEPIQETADKNVQIMALTIDVLSIG</sequence>
<comment type="caution">
    <text evidence="1">The sequence shown here is derived from an EMBL/GenBank/DDBJ whole genome shotgun (WGS) entry which is preliminary data.</text>
</comment>
<dbReference type="Proteomes" id="UP001221366">
    <property type="component" value="Unassembled WGS sequence"/>
</dbReference>
<name>A0ABT5XU77_9FLAO</name>
<accession>A0ABT5XU77</accession>
<dbReference type="RefSeq" id="WP_275614024.1">
    <property type="nucleotide sequence ID" value="NZ_JARFVB010000001.1"/>
</dbReference>
<evidence type="ECO:0000313" key="1">
    <source>
        <dbReference type="EMBL" id="MDF0714739.1"/>
    </source>
</evidence>
<organism evidence="1 2">
    <name type="scientific">Flagellimonas yonaguniensis</name>
    <dbReference type="NCBI Taxonomy" id="3031325"/>
    <lineage>
        <taxon>Bacteria</taxon>
        <taxon>Pseudomonadati</taxon>
        <taxon>Bacteroidota</taxon>
        <taxon>Flavobacteriia</taxon>
        <taxon>Flavobacteriales</taxon>
        <taxon>Flavobacteriaceae</taxon>
        <taxon>Flagellimonas</taxon>
    </lineage>
</organism>
<dbReference type="EMBL" id="JARFVB010000001">
    <property type="protein sequence ID" value="MDF0714739.1"/>
    <property type="molecule type" value="Genomic_DNA"/>
</dbReference>
<keyword evidence="2" id="KW-1185">Reference proteome</keyword>
<protein>
    <submittedName>
        <fullName evidence="1">Uncharacterized protein</fullName>
    </submittedName>
</protein>
<evidence type="ECO:0000313" key="2">
    <source>
        <dbReference type="Proteomes" id="UP001221366"/>
    </source>
</evidence>